<evidence type="ECO:0000313" key="2">
    <source>
        <dbReference type="EMBL" id="KAJ9684711.1"/>
    </source>
</evidence>
<dbReference type="Proteomes" id="UP001168098">
    <property type="component" value="Unassembled WGS sequence"/>
</dbReference>
<dbReference type="EMBL" id="JARBHA010000013">
    <property type="protein sequence ID" value="KAJ9684711.1"/>
    <property type="molecule type" value="Genomic_DNA"/>
</dbReference>
<feature type="compositionally biased region" description="Polar residues" evidence="1">
    <location>
        <begin position="28"/>
        <end position="39"/>
    </location>
</feature>
<name>A0AA38Z945_VITRO</name>
<organism evidence="2 3">
    <name type="scientific">Vitis rotundifolia</name>
    <name type="common">Muscadine grape</name>
    <dbReference type="NCBI Taxonomy" id="103349"/>
    <lineage>
        <taxon>Eukaryota</taxon>
        <taxon>Viridiplantae</taxon>
        <taxon>Streptophyta</taxon>
        <taxon>Embryophyta</taxon>
        <taxon>Tracheophyta</taxon>
        <taxon>Spermatophyta</taxon>
        <taxon>Magnoliopsida</taxon>
        <taxon>eudicotyledons</taxon>
        <taxon>Gunneridae</taxon>
        <taxon>Pentapetalae</taxon>
        <taxon>rosids</taxon>
        <taxon>Vitales</taxon>
        <taxon>Vitaceae</taxon>
        <taxon>Viteae</taxon>
        <taxon>Vitis</taxon>
    </lineage>
</organism>
<feature type="compositionally biased region" description="Basic residues" evidence="1">
    <location>
        <begin position="62"/>
        <end position="73"/>
    </location>
</feature>
<accession>A0AA38Z945</accession>
<gene>
    <name evidence="2" type="ORF">PVL29_016937</name>
</gene>
<evidence type="ECO:0000256" key="1">
    <source>
        <dbReference type="SAM" id="MobiDB-lite"/>
    </source>
</evidence>
<comment type="caution">
    <text evidence="2">The sequence shown here is derived from an EMBL/GenBank/DDBJ whole genome shotgun (WGS) entry which is preliminary data.</text>
</comment>
<dbReference type="AlphaFoldDB" id="A0AA38Z945"/>
<sequence length="87" mass="9916">MERMIAESLFHLVSIPHIWAQTERLPSRPTTGPHQSPSSLAPYRQGVADKGGGEPFRDPRPHSNRVHRPHWRSRAAPPRGVLQKNVW</sequence>
<proteinExistence type="predicted"/>
<feature type="compositionally biased region" description="Basic and acidic residues" evidence="1">
    <location>
        <begin position="51"/>
        <end position="61"/>
    </location>
</feature>
<feature type="region of interest" description="Disordered" evidence="1">
    <location>
        <begin position="24"/>
        <end position="87"/>
    </location>
</feature>
<evidence type="ECO:0000313" key="3">
    <source>
        <dbReference type="Proteomes" id="UP001168098"/>
    </source>
</evidence>
<protein>
    <submittedName>
        <fullName evidence="2">Uncharacterized protein</fullName>
    </submittedName>
</protein>
<keyword evidence="3" id="KW-1185">Reference proteome</keyword>
<reference evidence="2 3" key="1">
    <citation type="journal article" date="2023" name="BMC Biotechnol.">
        <title>Vitis rotundifolia cv Carlos genome sequencing.</title>
        <authorList>
            <person name="Huff M."/>
            <person name="Hulse-Kemp A."/>
            <person name="Scheffler B."/>
            <person name="Youngblood R."/>
            <person name="Simpson S."/>
            <person name="Babiker E."/>
            <person name="Staton M."/>
        </authorList>
    </citation>
    <scope>NUCLEOTIDE SEQUENCE [LARGE SCALE GENOMIC DNA]</scope>
    <source>
        <tissue evidence="2">Leaf</tissue>
    </source>
</reference>